<sequence length="626" mass="71399">MFKDTVFWDDYFANETAMSLRYRIFSAVFTVCFLLLLNSPVSWADNDPWRVKSVVFKGFDNISPSSASEVMETKAPGGLGFRQGEVFDPLAVDRDKDRLLELYQEYGFFQVKLTTKVEKDPATRKVTVTFESHENQPARIRNIRLEFPNEEQAKIWREKLLAKAVIKKGKRFVLDNYRKSKDELSSVMSDEAHPMNKVKGQVLVQPDRLHADIIFRITPGPKVYFGPTRVTGNQNVREGIIKRLLAYEEGEPFSLSLLRKSQSRLLDTGFFNSVSLKPRYRKMKGEKAPIWLEVHERKPHSFRFGLGWGTEESVRVRLSQMNRDPFDLGDTLSLEAKISSLYEGAVARWKVPHISGWNYHFGLSGGVEQKDDEAFNHRRYFISPVLEYKPSERYSFFLGYNAEIDRMLDLKAAVPDPVYEDQAFYIASIPLGVKYDARDSVLNPTKGFLLRLEVETALKALNSDLGFVRPLAEFSYIHPLKRPKRWSLATRIQAGAVFSLLDDERIPLVRRFFPGGANSVRGFPYQSLGPLDSAGKPLGGEVMFVSNWEVRFPVYKELGGVLFVDAGNAWENVDTGIGSLRFTAGFGLRYETPVGPLRMDVGYQLNPPEDSPISRYQFYLSVGQAF</sequence>
<dbReference type="InParanoid" id="A0A0D2G9Q1"/>
<keyword evidence="4" id="KW-0472">Membrane</keyword>
<evidence type="ECO:0000313" key="8">
    <source>
        <dbReference type="Proteomes" id="UP000032233"/>
    </source>
</evidence>
<keyword evidence="2" id="KW-0812">Transmembrane</keyword>
<proteinExistence type="predicted"/>
<evidence type="ECO:0000256" key="1">
    <source>
        <dbReference type="ARBA" id="ARBA00004370"/>
    </source>
</evidence>
<evidence type="ECO:0000313" key="7">
    <source>
        <dbReference type="EMBL" id="KIX11577.1"/>
    </source>
</evidence>
<reference evidence="7 8" key="1">
    <citation type="submission" date="2013-11" db="EMBL/GenBank/DDBJ databases">
        <title>Metagenomic analysis of a methanogenic consortium involved in long chain n-alkane degradation.</title>
        <authorList>
            <person name="Davidova I.A."/>
            <person name="Callaghan A.V."/>
            <person name="Wawrik B."/>
            <person name="Pruitt S."/>
            <person name="Marks C."/>
            <person name="Duncan K.E."/>
            <person name="Suflita J.M."/>
        </authorList>
    </citation>
    <scope>NUCLEOTIDE SEQUENCE [LARGE SCALE GENOMIC DNA]</scope>
    <source>
        <strain evidence="7 8">SPR</strain>
    </source>
</reference>
<dbReference type="PANTHER" id="PTHR12815:SF47">
    <property type="entry name" value="TRANSLOCATION AND ASSEMBLY MODULE SUBUNIT TAMA"/>
    <property type="match status" value="1"/>
</dbReference>
<dbReference type="GO" id="GO:0019867">
    <property type="term" value="C:outer membrane"/>
    <property type="evidence" value="ECO:0007669"/>
    <property type="project" value="InterPro"/>
</dbReference>
<dbReference type="InterPro" id="IPR000184">
    <property type="entry name" value="Bac_surfAg_D15"/>
</dbReference>
<evidence type="ECO:0000256" key="5">
    <source>
        <dbReference type="ARBA" id="ARBA00023237"/>
    </source>
</evidence>
<keyword evidence="8" id="KW-1185">Reference proteome</keyword>
<dbReference type="PANTHER" id="PTHR12815">
    <property type="entry name" value="SORTING AND ASSEMBLY MACHINERY SAMM50 PROTEIN FAMILY MEMBER"/>
    <property type="match status" value="1"/>
</dbReference>
<dbReference type="EMBL" id="AZAC01000056">
    <property type="protein sequence ID" value="KIX11577.1"/>
    <property type="molecule type" value="Genomic_DNA"/>
</dbReference>
<dbReference type="Pfam" id="PF01103">
    <property type="entry name" value="Omp85"/>
    <property type="match status" value="1"/>
</dbReference>
<organism evidence="7 8">
    <name type="scientific">Dethiosulfatarculus sandiegensis</name>
    <dbReference type="NCBI Taxonomy" id="1429043"/>
    <lineage>
        <taxon>Bacteria</taxon>
        <taxon>Pseudomonadati</taxon>
        <taxon>Thermodesulfobacteriota</taxon>
        <taxon>Desulfarculia</taxon>
        <taxon>Desulfarculales</taxon>
        <taxon>Desulfarculaceae</taxon>
        <taxon>Dethiosulfatarculus</taxon>
    </lineage>
</organism>
<feature type="domain" description="POTRA" evidence="6">
    <location>
        <begin position="223"/>
        <end position="297"/>
    </location>
</feature>
<evidence type="ECO:0000256" key="3">
    <source>
        <dbReference type="ARBA" id="ARBA00022729"/>
    </source>
</evidence>
<dbReference type="STRING" id="1429043.X474_24645"/>
<comment type="caution">
    <text evidence="7">The sequence shown here is derived from an EMBL/GenBank/DDBJ whole genome shotgun (WGS) entry which is preliminary data.</text>
</comment>
<dbReference type="OrthoDB" id="9814535at2"/>
<name>A0A0D2G9Q1_9BACT</name>
<dbReference type="Proteomes" id="UP000032233">
    <property type="component" value="Unassembled WGS sequence"/>
</dbReference>
<dbReference type="AlphaFoldDB" id="A0A0D2G9Q1"/>
<evidence type="ECO:0000259" key="6">
    <source>
        <dbReference type="PROSITE" id="PS51779"/>
    </source>
</evidence>
<dbReference type="InterPro" id="IPR034746">
    <property type="entry name" value="POTRA"/>
</dbReference>
<evidence type="ECO:0000256" key="2">
    <source>
        <dbReference type="ARBA" id="ARBA00022692"/>
    </source>
</evidence>
<dbReference type="Gene3D" id="2.40.160.50">
    <property type="entry name" value="membrane protein fhac: a member of the omp85/tpsb transporter family"/>
    <property type="match status" value="1"/>
</dbReference>
<evidence type="ECO:0000256" key="4">
    <source>
        <dbReference type="ARBA" id="ARBA00023136"/>
    </source>
</evidence>
<keyword evidence="5" id="KW-0998">Cell outer membrane</keyword>
<gene>
    <name evidence="7" type="ORF">X474_24645</name>
</gene>
<dbReference type="Gene3D" id="3.10.20.310">
    <property type="entry name" value="membrane protein fhac"/>
    <property type="match status" value="2"/>
</dbReference>
<protein>
    <recommendedName>
        <fullName evidence="6">POTRA domain-containing protein</fullName>
    </recommendedName>
</protein>
<dbReference type="InterPro" id="IPR039910">
    <property type="entry name" value="D15-like"/>
</dbReference>
<dbReference type="Pfam" id="PF07244">
    <property type="entry name" value="POTRA"/>
    <property type="match status" value="2"/>
</dbReference>
<comment type="subcellular location">
    <subcellularLocation>
        <location evidence="1">Membrane</location>
    </subcellularLocation>
</comment>
<dbReference type="FunCoup" id="A0A0D2G9Q1">
    <property type="interactions" value="93"/>
</dbReference>
<dbReference type="PROSITE" id="PS51779">
    <property type="entry name" value="POTRA"/>
    <property type="match status" value="1"/>
</dbReference>
<dbReference type="InterPro" id="IPR010827">
    <property type="entry name" value="BamA/TamA_POTRA"/>
</dbReference>
<accession>A0A0D2G9Q1</accession>
<keyword evidence="3" id="KW-0732">Signal</keyword>